<dbReference type="Gene3D" id="3.30.559.30">
    <property type="entry name" value="Nonribosomal peptide synthetase, condensation domain"/>
    <property type="match status" value="2"/>
</dbReference>
<evidence type="ECO:0000313" key="6">
    <source>
        <dbReference type="EMBL" id="WAT02510.1"/>
    </source>
</evidence>
<dbReference type="InterPro" id="IPR010071">
    <property type="entry name" value="AA_adenyl_dom"/>
</dbReference>
<dbReference type="SUPFAM" id="SSF56801">
    <property type="entry name" value="Acetyl-CoA synthetase-like"/>
    <property type="match status" value="1"/>
</dbReference>
<dbReference type="CDD" id="cd12117">
    <property type="entry name" value="A_NRPS_Srf_like"/>
    <property type="match status" value="1"/>
</dbReference>
<dbReference type="Gene3D" id="3.30.559.10">
    <property type="entry name" value="Chloramphenicol acetyltransferase-like domain"/>
    <property type="match status" value="2"/>
</dbReference>
<gene>
    <name evidence="6" type="ORF">O1V66_08035</name>
</gene>
<dbReference type="Pfam" id="PF18563">
    <property type="entry name" value="TubC_N"/>
    <property type="match status" value="1"/>
</dbReference>
<dbReference type="RefSeq" id="WP_269128247.1">
    <property type="nucleotide sequence ID" value="NZ_CP114058.1"/>
</dbReference>
<feature type="region of interest" description="Disordered" evidence="4">
    <location>
        <begin position="1852"/>
        <end position="1876"/>
    </location>
</feature>
<dbReference type="Gene3D" id="3.40.50.980">
    <property type="match status" value="2"/>
</dbReference>
<dbReference type="InterPro" id="IPR044894">
    <property type="entry name" value="TubC_N_sf"/>
</dbReference>
<evidence type="ECO:0000256" key="4">
    <source>
        <dbReference type="SAM" id="MobiDB-lite"/>
    </source>
</evidence>
<dbReference type="InterPro" id="IPR020806">
    <property type="entry name" value="PKS_PP-bd"/>
</dbReference>
<dbReference type="InterPro" id="IPR025110">
    <property type="entry name" value="AMP-bd_C"/>
</dbReference>
<dbReference type="InterPro" id="IPR001242">
    <property type="entry name" value="Condensation_dom"/>
</dbReference>
<dbReference type="InterPro" id="IPR001031">
    <property type="entry name" value="Thioesterase"/>
</dbReference>
<feature type="domain" description="Carrier" evidence="5">
    <location>
        <begin position="1066"/>
        <end position="1141"/>
    </location>
</feature>
<dbReference type="Proteomes" id="UP001164712">
    <property type="component" value="Chromosome"/>
</dbReference>
<evidence type="ECO:0000256" key="2">
    <source>
        <dbReference type="ARBA" id="ARBA00022450"/>
    </source>
</evidence>
<dbReference type="Pfam" id="PF00975">
    <property type="entry name" value="Thioesterase"/>
    <property type="match status" value="1"/>
</dbReference>
<dbReference type="InterPro" id="IPR041464">
    <property type="entry name" value="TubC_N"/>
</dbReference>
<keyword evidence="7" id="KW-1185">Reference proteome</keyword>
<keyword evidence="2" id="KW-0596">Phosphopantetheine</keyword>
<dbReference type="Pfam" id="PF00501">
    <property type="entry name" value="AMP-binding"/>
    <property type="match status" value="1"/>
</dbReference>
<accession>A0ABY7HSX9</accession>
<dbReference type="EMBL" id="CP114058">
    <property type="protein sequence ID" value="WAT02510.1"/>
    <property type="molecule type" value="Genomic_DNA"/>
</dbReference>
<dbReference type="InterPro" id="IPR000873">
    <property type="entry name" value="AMP-dep_synth/lig_dom"/>
</dbReference>
<dbReference type="InterPro" id="IPR020845">
    <property type="entry name" value="AMP-binding_CS"/>
</dbReference>
<dbReference type="CDD" id="cd19544">
    <property type="entry name" value="E-C_NRPS"/>
    <property type="match status" value="1"/>
</dbReference>
<name>A0ABY7HSX9_9GAMM</name>
<proteinExistence type="predicted"/>
<dbReference type="NCBIfam" id="TIGR01733">
    <property type="entry name" value="AA-adenyl-dom"/>
    <property type="match status" value="1"/>
</dbReference>
<dbReference type="Gene3D" id="2.30.38.10">
    <property type="entry name" value="Luciferase, Domain 3"/>
    <property type="match status" value="1"/>
</dbReference>
<dbReference type="SUPFAM" id="SSF47336">
    <property type="entry name" value="ACP-like"/>
    <property type="match status" value="1"/>
</dbReference>
<dbReference type="InterPro" id="IPR036736">
    <property type="entry name" value="ACP-like_sf"/>
</dbReference>
<evidence type="ECO:0000256" key="1">
    <source>
        <dbReference type="ARBA" id="ARBA00001957"/>
    </source>
</evidence>
<dbReference type="PROSITE" id="PS00455">
    <property type="entry name" value="AMP_BINDING"/>
    <property type="match status" value="1"/>
</dbReference>
<dbReference type="CDD" id="cd19540">
    <property type="entry name" value="LCL_NRPS-like"/>
    <property type="match status" value="1"/>
</dbReference>
<dbReference type="Pfam" id="PF00550">
    <property type="entry name" value="PP-binding"/>
    <property type="match status" value="1"/>
</dbReference>
<evidence type="ECO:0000259" key="5">
    <source>
        <dbReference type="PROSITE" id="PS50075"/>
    </source>
</evidence>
<dbReference type="InterPro" id="IPR009081">
    <property type="entry name" value="PP-bd_ACP"/>
</dbReference>
<dbReference type="PANTHER" id="PTHR45527:SF1">
    <property type="entry name" value="FATTY ACID SYNTHASE"/>
    <property type="match status" value="1"/>
</dbReference>
<dbReference type="InterPro" id="IPR023213">
    <property type="entry name" value="CAT-like_dom_sf"/>
</dbReference>
<dbReference type="Gene3D" id="3.40.50.1820">
    <property type="entry name" value="alpha/beta hydrolase"/>
    <property type="match status" value="2"/>
</dbReference>
<comment type="cofactor">
    <cofactor evidence="1">
        <name>pantetheine 4'-phosphate</name>
        <dbReference type="ChEBI" id="CHEBI:47942"/>
    </cofactor>
</comment>
<dbReference type="PROSITE" id="PS50075">
    <property type="entry name" value="CARRIER"/>
    <property type="match status" value="1"/>
</dbReference>
<dbReference type="PROSITE" id="PS00012">
    <property type="entry name" value="PHOSPHOPANTETHEINE"/>
    <property type="match status" value="1"/>
</dbReference>
<dbReference type="InterPro" id="IPR045851">
    <property type="entry name" value="AMP-bd_C_sf"/>
</dbReference>
<dbReference type="Pfam" id="PF00668">
    <property type="entry name" value="Condensation"/>
    <property type="match status" value="2"/>
</dbReference>
<protein>
    <submittedName>
        <fullName evidence="6">Amino acid adenylation domain-containing protein</fullName>
    </submittedName>
</protein>
<dbReference type="InterPro" id="IPR029058">
    <property type="entry name" value="AB_hydrolase_fold"/>
</dbReference>
<sequence>MMGFDDLLTTLDDARIALTLEGESLVIKAAKGSLTPEIKAALREHKPSLVAALREGNLFSASGGQGANAPANRITPQTRALTPDMLPLITLTQPDIDAIVARIPGGVANIQDIYALTPLQEGILFLHQLSDKGDPYLQFAKVSLANREVMQQYVEAVQQTVNRHDILRTAFLWQGLSTSAQVVLREARVRLVEVEIDPAHGPVMQQLVQRYDPAHYRVDLTQAPLLSLFTAQDPHSGRWEMVMLQHHLIDDIASLQIMIQDIRAFMLGQGHRLPAAQPFRRLIAKIRTEQSEAQHAQFFRAMLGDIDAPTQPFGIAQRAVDNANVVERRQDVDPVLVASLRAQARRLGVSMGSLCHLVWGQVMARASDSDTVVFGTILLGRLQAGEGADQIMGPFINTLPLRLDLGSVGVEESVRITHQRLAALLSHEHASLGLAQRCSGVAPPTPLFNVLFNYRHNQQSAEEQIDTSGERDAVEWHGFEERTDYPLTVSVDDFGETLRLNVLAAEPLSAERILGYLQQTMRSLAQALESQPDKPMHALDILPAAERRQLLTTWNNTATDYPAHDTVHRLFEQQVARTPDAIAVIDDASKLSYRELDQRANQLAHRLVAEGIKPKDVVALLLPRGSALLAATLAVLKAGATYVPLDPLAPPARLNGILDNCAARLLLTDADQTLADDVAVPVLDVDSVEVKAASREVVTASSEATDPAYIMYTSGSTGIPKGVVVPHRAIARLVINSGVGDFSPNDRMALAANTAFDASTLEIWAPLLSGGCCVVIAQDVLLSPPALVRALKQHRVNQMWLTVGLFNQLYSELAPVLPQFKTLFIGGDALDSNIIAQVLRAHPEVRLVNGYGPTETTTFATTFPIAGVSTQGGSIPIGRPIGNTRAYVLDKHRHPVPLGAVGELYLGGDGVALGYLDAPELTAERFIADPFAADSSAANRLYRTGDLVRYRPDGNLLFMGRNDQQVKLRGFRIELGEIESHLAAHPLIEKARVLAVDNGGGKRLVAYVEGTATEAALLEHLGERLPDYMVPARIITLAAFPLTANGKVDIKALPAVEFNDTAHYRAPRDAQELALCELYAELLQEPQIGIDDDFFAMGGHSILATGLIGRIRARLGIELPVRVLFENPTVAGLSKQLNPQQRVRKPLARIAPRPQPLPVSYSQHLMWVGQNTRGDNASLNTPIVVSLQGELNLEALTAALNDLVARHETLRTRFAVVEGQPVQVITPFEQVELEVPCIDVSAERVRETVFDAITRVFDLAVDLPFRPSILRVGPQSHVLVMLFHHIACDAFSLAPLTRDLTLAYQSRLAGQAPPFAALPVDYADYAVWHRALLGDVNQPDSLYAEQLAYWKKTLDGVPATLALPQDRPRPPTPSYRGEVVPLRIEAGLHQRLSALARAHTMTLSMVLQAALGIFYTRLGAGEDIPLGAILAGRSDQALSELVGCFLTQWVMRVDTSGNPRVDEVLKRVRAQALNAYENQDIPYLKLVTELLPVRSPAHYPLFQTMLILQNTPSETFAVPGLDAQVYPAHSGNTKWDLYYMLYEKYGEHGEALGMDGILEYAVDLFNRDTAERMVEGYLATLEAMVSAPQASIHQFSLTSSALQTEVNCAESPASTPPVADFNPLILLQKGAAHLPPLFCIAGAGSTVTDFLPLVQALPANQPVYGLLAKGLDGVDTPEQSVQAAAARNLHALRQAGLGGEHPVHLLGHSFGGQVAFEMARQSASQQVRIASLMLVDSEAPLGPDEPASTPALADCMREYVESLGYTRGQSLTIDADIYARQDIDALLASLHQHLKENGRMPTPASPPLLTGPWQTFLAARQTAYRPASRYHGQVNLVQVRDPSMTAETRTANVGISMPPDGQTGRKNSRPFRGLRSTLAC</sequence>
<dbReference type="SMART" id="SM00823">
    <property type="entry name" value="PKS_PP"/>
    <property type="match status" value="1"/>
</dbReference>
<dbReference type="PANTHER" id="PTHR45527">
    <property type="entry name" value="NONRIBOSOMAL PEPTIDE SYNTHETASE"/>
    <property type="match status" value="1"/>
</dbReference>
<dbReference type="SUPFAM" id="SSF52777">
    <property type="entry name" value="CoA-dependent acyltransferases"/>
    <property type="match status" value="4"/>
</dbReference>
<dbReference type="Pfam" id="PF13193">
    <property type="entry name" value="AMP-binding_C"/>
    <property type="match status" value="1"/>
</dbReference>
<evidence type="ECO:0000256" key="3">
    <source>
        <dbReference type="ARBA" id="ARBA00022553"/>
    </source>
</evidence>
<dbReference type="Gene3D" id="3.30.300.30">
    <property type="match status" value="1"/>
</dbReference>
<keyword evidence="3" id="KW-0597">Phosphoprotein</keyword>
<organism evidence="6 7">
    <name type="scientific">Rouxiella chamberiensis</name>
    <dbReference type="NCBI Taxonomy" id="1513468"/>
    <lineage>
        <taxon>Bacteria</taxon>
        <taxon>Pseudomonadati</taxon>
        <taxon>Pseudomonadota</taxon>
        <taxon>Gammaproteobacteria</taxon>
        <taxon>Enterobacterales</taxon>
        <taxon>Yersiniaceae</taxon>
        <taxon>Rouxiella</taxon>
    </lineage>
</organism>
<reference evidence="6" key="1">
    <citation type="submission" date="2022-12" db="EMBL/GenBank/DDBJ databases">
        <title>Complete genome sequence of an Australian strain of Rouxiella badensis DAR84756 and resolution of the R. badensis DSM100043 and R. chamberiensis DSM28324 genomes.</title>
        <authorList>
            <person name="Paul S."/>
            <person name="Anderson P.J."/>
            <person name="Maynard G."/>
            <person name="Dyall-Smith M."/>
            <person name="Kudinha T."/>
        </authorList>
    </citation>
    <scope>NUCLEOTIDE SEQUENCE</scope>
    <source>
        <strain evidence="6">DSM 28324</strain>
    </source>
</reference>
<dbReference type="InterPro" id="IPR006162">
    <property type="entry name" value="Ppantetheine_attach_site"/>
</dbReference>
<dbReference type="SUPFAM" id="SSF53474">
    <property type="entry name" value="alpha/beta-Hydrolases"/>
    <property type="match status" value="1"/>
</dbReference>
<evidence type="ECO:0000313" key="7">
    <source>
        <dbReference type="Proteomes" id="UP001164712"/>
    </source>
</evidence>
<dbReference type="Gene3D" id="1.10.10.1830">
    <property type="entry name" value="Non-ribosomal peptide synthase, adenylation domain"/>
    <property type="match status" value="1"/>
</dbReference>